<dbReference type="OrthoDB" id="1095242at2759"/>
<evidence type="ECO:0000313" key="3">
    <source>
        <dbReference type="EMBL" id="VEN56844.1"/>
    </source>
</evidence>
<evidence type="ECO:0000256" key="1">
    <source>
        <dbReference type="SAM" id="Coils"/>
    </source>
</evidence>
<feature type="compositionally biased region" description="Polar residues" evidence="2">
    <location>
        <begin position="137"/>
        <end position="148"/>
    </location>
</feature>
<feature type="compositionally biased region" description="Basic and acidic residues" evidence="2">
    <location>
        <begin position="111"/>
        <end position="135"/>
    </location>
</feature>
<protein>
    <submittedName>
        <fullName evidence="3">Uncharacterized protein</fullName>
    </submittedName>
</protein>
<keyword evidence="4" id="KW-1185">Reference proteome</keyword>
<gene>
    <name evidence="3" type="ORF">CALMAC_LOCUS15631</name>
</gene>
<sequence length="180" mass="21123">MRHVKELTSYKIYCSRLCEQTYQKKLKHQEIIEDEVMESEVKYLEDFNQQKNIIKKLHDEIKSLNDNNNELKKQIDDHNAELVKGKRELEEMIEINRNMISTISLLEEESQRNNQRDIQQDRSTQKVLNGKEVREPVNTSQEIINKSSRAPRGKDSVESKKISIIGDETARGCASKLKTY</sequence>
<organism evidence="3 4">
    <name type="scientific">Callosobruchus maculatus</name>
    <name type="common">Southern cowpea weevil</name>
    <name type="synonym">Pulse bruchid</name>
    <dbReference type="NCBI Taxonomy" id="64391"/>
    <lineage>
        <taxon>Eukaryota</taxon>
        <taxon>Metazoa</taxon>
        <taxon>Ecdysozoa</taxon>
        <taxon>Arthropoda</taxon>
        <taxon>Hexapoda</taxon>
        <taxon>Insecta</taxon>
        <taxon>Pterygota</taxon>
        <taxon>Neoptera</taxon>
        <taxon>Endopterygota</taxon>
        <taxon>Coleoptera</taxon>
        <taxon>Polyphaga</taxon>
        <taxon>Cucujiformia</taxon>
        <taxon>Chrysomeloidea</taxon>
        <taxon>Chrysomelidae</taxon>
        <taxon>Bruchinae</taxon>
        <taxon>Bruchini</taxon>
        <taxon>Callosobruchus</taxon>
    </lineage>
</organism>
<keyword evidence="1" id="KW-0175">Coiled coil</keyword>
<dbReference type="Proteomes" id="UP000410492">
    <property type="component" value="Unassembled WGS sequence"/>
</dbReference>
<feature type="coiled-coil region" evidence="1">
    <location>
        <begin position="47"/>
        <end position="95"/>
    </location>
</feature>
<feature type="region of interest" description="Disordered" evidence="2">
    <location>
        <begin position="111"/>
        <end position="159"/>
    </location>
</feature>
<dbReference type="EMBL" id="CAACVG010010860">
    <property type="protein sequence ID" value="VEN56844.1"/>
    <property type="molecule type" value="Genomic_DNA"/>
</dbReference>
<evidence type="ECO:0000313" key="4">
    <source>
        <dbReference type="Proteomes" id="UP000410492"/>
    </source>
</evidence>
<reference evidence="3 4" key="1">
    <citation type="submission" date="2019-01" db="EMBL/GenBank/DDBJ databases">
        <authorList>
            <person name="Sayadi A."/>
        </authorList>
    </citation>
    <scope>NUCLEOTIDE SEQUENCE [LARGE SCALE GENOMIC DNA]</scope>
</reference>
<dbReference type="AlphaFoldDB" id="A0A653D9K8"/>
<proteinExistence type="predicted"/>
<feature type="non-terminal residue" evidence="3">
    <location>
        <position position="180"/>
    </location>
</feature>
<evidence type="ECO:0000256" key="2">
    <source>
        <dbReference type="SAM" id="MobiDB-lite"/>
    </source>
</evidence>
<name>A0A653D9K8_CALMS</name>
<accession>A0A653D9K8</accession>